<feature type="region of interest" description="Disordered" evidence="1">
    <location>
        <begin position="155"/>
        <end position="227"/>
    </location>
</feature>
<accession>A0A8J2TAP6</accession>
<name>A0A8J2TAP6_ZYGB2</name>
<keyword evidence="3" id="KW-1185">Reference proteome</keyword>
<feature type="region of interest" description="Disordered" evidence="1">
    <location>
        <begin position="45"/>
        <end position="85"/>
    </location>
</feature>
<dbReference type="OrthoDB" id="4096434at2759"/>
<feature type="compositionally biased region" description="Acidic residues" evidence="1">
    <location>
        <begin position="180"/>
        <end position="198"/>
    </location>
</feature>
<protein>
    <submittedName>
        <fullName evidence="2">ZYBA0S12-01816g1_1</fullName>
    </submittedName>
</protein>
<dbReference type="AlphaFoldDB" id="A0A8J2TAP6"/>
<reference evidence="3" key="1">
    <citation type="journal article" date="2013" name="Genome Announc.">
        <title>Genome sequence of the food spoilage yeast Zygosaccharomyces bailii CLIB 213(T).</title>
        <authorList>
            <person name="Galeote V."/>
            <person name="Bigey F."/>
            <person name="Devillers H."/>
            <person name="Neuveglise C."/>
            <person name="Dequin S."/>
        </authorList>
    </citation>
    <scope>NUCLEOTIDE SEQUENCE [LARGE SCALE GENOMIC DNA]</scope>
    <source>
        <strain evidence="3">CLIB 213 / ATCC 58445 / CBS 680 / CCRC 21525 / NBRC 1098 / NCYC 1416 / NRRL Y-2227</strain>
    </source>
</reference>
<proteinExistence type="predicted"/>
<evidence type="ECO:0000313" key="3">
    <source>
        <dbReference type="Proteomes" id="UP000019375"/>
    </source>
</evidence>
<feature type="compositionally biased region" description="Low complexity" evidence="1">
    <location>
        <begin position="170"/>
        <end position="179"/>
    </location>
</feature>
<dbReference type="EMBL" id="HG316465">
    <property type="protein sequence ID" value="CDF91563.1"/>
    <property type="molecule type" value="Genomic_DNA"/>
</dbReference>
<evidence type="ECO:0000256" key="1">
    <source>
        <dbReference type="SAM" id="MobiDB-lite"/>
    </source>
</evidence>
<organism evidence="2 3">
    <name type="scientific">Zygosaccharomyces bailii (strain CLIB 213 / ATCC 58445 / CBS 680 / BCRC 21525 / NBRC 1098 / NCYC 1416 / NRRL Y-2227)</name>
    <dbReference type="NCBI Taxonomy" id="1333698"/>
    <lineage>
        <taxon>Eukaryota</taxon>
        <taxon>Fungi</taxon>
        <taxon>Dikarya</taxon>
        <taxon>Ascomycota</taxon>
        <taxon>Saccharomycotina</taxon>
        <taxon>Saccharomycetes</taxon>
        <taxon>Saccharomycetales</taxon>
        <taxon>Saccharomycetaceae</taxon>
        <taxon>Zygosaccharomyces</taxon>
    </lineage>
</organism>
<feature type="compositionally biased region" description="Low complexity" evidence="1">
    <location>
        <begin position="73"/>
        <end position="85"/>
    </location>
</feature>
<sequence>MFAEEGQLYFENSGALFEPVKGFKELPLQEEADVDFFSFQEELEPPSTMSSTCSDPWELGLPDTLQDGQLDDQSNSQPQCQSQPQFNSNDAFVFPELSLCEEQLPEQAPQRGGCFSPVSAFRSFSSAAVAFPVTSVPSVSLETPQPLQSIASTFDSVASGSKTKVDADTTDCNTGGNTDAEADAEVEVEADTDADADNDAARYVKQPRQGRYSGSSSPRGKRVSDSRLSAQGLAEVLQLDSPDEALRRERYILDIFETELHYPLGYKTWVRDTSRDYRIKLIDQLYDRVKERYPEYDRCVLETIIRRATYYMMQSRLRRERRARAKGKRAVEKRAIAS</sequence>
<dbReference type="Proteomes" id="UP000019375">
    <property type="component" value="Unassembled WGS sequence"/>
</dbReference>
<gene>
    <name evidence="2" type="ORF">BN860_01816g</name>
</gene>
<evidence type="ECO:0000313" key="2">
    <source>
        <dbReference type="EMBL" id="CDF91563.1"/>
    </source>
</evidence>